<evidence type="ECO:0000256" key="9">
    <source>
        <dbReference type="ARBA" id="ARBA00023136"/>
    </source>
</evidence>
<proteinExistence type="predicted"/>
<evidence type="ECO:0000256" key="4">
    <source>
        <dbReference type="ARBA" id="ARBA00022452"/>
    </source>
</evidence>
<dbReference type="OrthoDB" id="8982743at2"/>
<keyword evidence="8" id="KW-0626">Porin</keyword>
<dbReference type="Proteomes" id="UP000195569">
    <property type="component" value="Unassembled WGS sequence"/>
</dbReference>
<evidence type="ECO:0000256" key="8">
    <source>
        <dbReference type="ARBA" id="ARBA00023114"/>
    </source>
</evidence>
<evidence type="ECO:0000313" key="13">
    <source>
        <dbReference type="EMBL" id="SIT45628.1"/>
    </source>
</evidence>
<dbReference type="Gene3D" id="2.40.160.10">
    <property type="entry name" value="Porin"/>
    <property type="match status" value="1"/>
</dbReference>
<keyword evidence="7" id="KW-0406">Ion transport</keyword>
<gene>
    <name evidence="13" type="ORF">BN2476_470087</name>
</gene>
<feature type="domain" description="Porin" evidence="12">
    <location>
        <begin position="13"/>
        <end position="361"/>
    </location>
</feature>
<feature type="signal peptide" evidence="11">
    <location>
        <begin position="1"/>
        <end position="23"/>
    </location>
</feature>
<dbReference type="SUPFAM" id="SSF56935">
    <property type="entry name" value="Porins"/>
    <property type="match status" value="1"/>
</dbReference>
<comment type="caution">
    <text evidence="13">The sequence shown here is derived from an EMBL/GenBank/DDBJ whole genome shotgun (WGS) entry which is preliminary data.</text>
</comment>
<evidence type="ECO:0000256" key="7">
    <source>
        <dbReference type="ARBA" id="ARBA00023065"/>
    </source>
</evidence>
<dbReference type="InterPro" id="IPR002299">
    <property type="entry name" value="Porin_Neis"/>
</dbReference>
<keyword evidence="6 11" id="KW-0732">Signal</keyword>
<accession>A0A1N7SDY3</accession>
<evidence type="ECO:0000259" key="12">
    <source>
        <dbReference type="Pfam" id="PF13609"/>
    </source>
</evidence>
<dbReference type="EMBL" id="CYGY02000047">
    <property type="protein sequence ID" value="SIT45628.1"/>
    <property type="molecule type" value="Genomic_DNA"/>
</dbReference>
<evidence type="ECO:0000256" key="10">
    <source>
        <dbReference type="ARBA" id="ARBA00023237"/>
    </source>
</evidence>
<dbReference type="GO" id="GO:0009279">
    <property type="term" value="C:cell outer membrane"/>
    <property type="evidence" value="ECO:0007669"/>
    <property type="project" value="UniProtKB-SubCell"/>
</dbReference>
<evidence type="ECO:0000256" key="1">
    <source>
        <dbReference type="ARBA" id="ARBA00004571"/>
    </source>
</evidence>
<dbReference type="PANTHER" id="PTHR34501:SF9">
    <property type="entry name" value="MAJOR OUTER MEMBRANE PROTEIN P.IA"/>
    <property type="match status" value="1"/>
</dbReference>
<evidence type="ECO:0000256" key="11">
    <source>
        <dbReference type="SAM" id="SignalP"/>
    </source>
</evidence>
<dbReference type="AlphaFoldDB" id="A0A1N7SDY3"/>
<keyword evidence="10" id="KW-0998">Cell outer membrane</keyword>
<organism evidence="13 14">
    <name type="scientific">Paraburkholderia piptadeniae</name>
    <dbReference type="NCBI Taxonomy" id="1701573"/>
    <lineage>
        <taxon>Bacteria</taxon>
        <taxon>Pseudomonadati</taxon>
        <taxon>Pseudomonadota</taxon>
        <taxon>Betaproteobacteria</taxon>
        <taxon>Burkholderiales</taxon>
        <taxon>Burkholderiaceae</taxon>
        <taxon>Paraburkholderia</taxon>
    </lineage>
</organism>
<evidence type="ECO:0000256" key="3">
    <source>
        <dbReference type="ARBA" id="ARBA00022448"/>
    </source>
</evidence>
<reference evidence="13" key="1">
    <citation type="submission" date="2016-12" db="EMBL/GenBank/DDBJ databases">
        <authorList>
            <person name="Moulin L."/>
        </authorList>
    </citation>
    <scope>NUCLEOTIDE SEQUENCE [LARGE SCALE GENOMIC DNA]</scope>
    <source>
        <strain evidence="13">STM 7183</strain>
    </source>
</reference>
<evidence type="ECO:0000313" key="14">
    <source>
        <dbReference type="Proteomes" id="UP000195569"/>
    </source>
</evidence>
<keyword evidence="14" id="KW-1185">Reference proteome</keyword>
<dbReference type="InterPro" id="IPR023614">
    <property type="entry name" value="Porin_dom_sf"/>
</dbReference>
<protein>
    <submittedName>
        <fullName evidence="13">Porin Gram-negative type</fullName>
    </submittedName>
</protein>
<keyword evidence="4" id="KW-1134">Transmembrane beta strand</keyword>
<dbReference type="InterPro" id="IPR050298">
    <property type="entry name" value="Gram-neg_bact_OMP"/>
</dbReference>
<evidence type="ECO:0000256" key="2">
    <source>
        <dbReference type="ARBA" id="ARBA00011233"/>
    </source>
</evidence>
<evidence type="ECO:0000256" key="6">
    <source>
        <dbReference type="ARBA" id="ARBA00022729"/>
    </source>
</evidence>
<dbReference type="RefSeq" id="WP_087736742.1">
    <property type="nucleotide sequence ID" value="NZ_CYGY02000047.1"/>
</dbReference>
<dbReference type="InterPro" id="IPR033900">
    <property type="entry name" value="Gram_neg_porin_domain"/>
</dbReference>
<dbReference type="PANTHER" id="PTHR34501">
    <property type="entry name" value="PROTEIN YDDL-RELATED"/>
    <property type="match status" value="1"/>
</dbReference>
<dbReference type="PRINTS" id="PR00184">
    <property type="entry name" value="NEISSPPORIN"/>
</dbReference>
<keyword evidence="3" id="KW-0813">Transport</keyword>
<dbReference type="GO" id="GO:0046930">
    <property type="term" value="C:pore complex"/>
    <property type="evidence" value="ECO:0007669"/>
    <property type="project" value="UniProtKB-KW"/>
</dbReference>
<comment type="subunit">
    <text evidence="2">Homotrimer.</text>
</comment>
<feature type="chain" id="PRO_5013269864" evidence="11">
    <location>
        <begin position="24"/>
        <end position="395"/>
    </location>
</feature>
<sequence length="395" mass="41458">MKKITGLMLGCATAGVFTQIAHAESQVTLYGILDEGLMYQSSAGGKTGGKKFFLDSTSGISGSRWGMTGSEDLGGGLNAIFTLEGGINLNNGTAAQGGTMFGRQVFVGVNDQKRGSLTFGRQYDMMFYFGQPLTSAGVQGGSALFLHPGDLDNTGNTIRVNNAIRYMSPNYSGLTFGGEYSVGGVAGNVTANSGYSLGFAYAHGPVLVGAAFEYFKNPTSATAGSGFFTNNANGASALSQTLNRGYASATAYQTAIVGGRYAIGPVTLSTSYSNTQYANLGSSFHTRTARFDNVDFAVKYMYAPTLALSVAYDYLKGHEVTAADGSTLGNQHYNQVSVMADYLLSKRTDVYLGGTWQRASGTSSTGEAAVADIANLGDSANNHVFLLRAALRHRF</sequence>
<dbReference type="Pfam" id="PF13609">
    <property type="entry name" value="Porin_4"/>
    <property type="match status" value="1"/>
</dbReference>
<dbReference type="GO" id="GO:0015288">
    <property type="term" value="F:porin activity"/>
    <property type="evidence" value="ECO:0007669"/>
    <property type="project" value="UniProtKB-KW"/>
</dbReference>
<dbReference type="GO" id="GO:0006811">
    <property type="term" value="P:monoatomic ion transport"/>
    <property type="evidence" value="ECO:0007669"/>
    <property type="project" value="UniProtKB-KW"/>
</dbReference>
<keyword evidence="9" id="KW-0472">Membrane</keyword>
<dbReference type="CDD" id="cd00342">
    <property type="entry name" value="gram_neg_porins"/>
    <property type="match status" value="1"/>
</dbReference>
<name>A0A1N7SDY3_9BURK</name>
<evidence type="ECO:0000256" key="5">
    <source>
        <dbReference type="ARBA" id="ARBA00022692"/>
    </source>
</evidence>
<comment type="subcellular location">
    <subcellularLocation>
        <location evidence="1">Cell outer membrane</location>
        <topology evidence="1">Multi-pass membrane protein</topology>
    </subcellularLocation>
</comment>
<keyword evidence="5" id="KW-0812">Transmembrane</keyword>